<dbReference type="AlphaFoldDB" id="A0A4Y2BRM7"/>
<evidence type="ECO:0000313" key="1">
    <source>
        <dbReference type="EMBL" id="GBL94698.1"/>
    </source>
</evidence>
<gene>
    <name evidence="1" type="ORF">AVEN_84006_1</name>
</gene>
<protein>
    <recommendedName>
        <fullName evidence="3">Integrase zinc-binding domain-containing protein</fullName>
    </recommendedName>
</protein>
<reference evidence="1 2" key="1">
    <citation type="journal article" date="2019" name="Sci. Rep.">
        <title>Orb-weaving spider Araneus ventricosus genome elucidates the spidroin gene catalogue.</title>
        <authorList>
            <person name="Kono N."/>
            <person name="Nakamura H."/>
            <person name="Ohtoshi R."/>
            <person name="Moran D.A.P."/>
            <person name="Shinohara A."/>
            <person name="Yoshida Y."/>
            <person name="Fujiwara M."/>
            <person name="Mori M."/>
            <person name="Tomita M."/>
            <person name="Arakawa K."/>
        </authorList>
    </citation>
    <scope>NUCLEOTIDE SEQUENCE [LARGE SCALE GENOMIC DNA]</scope>
</reference>
<comment type="caution">
    <text evidence="1">The sequence shown here is derived from an EMBL/GenBank/DDBJ whole genome shotgun (WGS) entry which is preliminary data.</text>
</comment>
<dbReference type="Proteomes" id="UP000499080">
    <property type="component" value="Unassembled WGS sequence"/>
</dbReference>
<keyword evidence="2" id="KW-1185">Reference proteome</keyword>
<evidence type="ECO:0008006" key="3">
    <source>
        <dbReference type="Google" id="ProtNLM"/>
    </source>
</evidence>
<dbReference type="OrthoDB" id="6769745at2759"/>
<dbReference type="EMBL" id="BGPR01000104">
    <property type="protein sequence ID" value="GBL94698.1"/>
    <property type="molecule type" value="Genomic_DNA"/>
</dbReference>
<evidence type="ECO:0000313" key="2">
    <source>
        <dbReference type="Proteomes" id="UP000499080"/>
    </source>
</evidence>
<name>A0A4Y2BRM7_ARAVE</name>
<sequence length="126" mass="14674">MPLLGSKVVHFSPFLKKNHLRLGRKLQFAPVTSEEKHSLLPDGAKMFYDILIYHTHVHIHRLGVRTSLSELSSYYWILHGREAIKQVIFRFLLCRFSKEPRGTEIEMTPCIPFSTTGIESIIYTQF</sequence>
<organism evidence="1 2">
    <name type="scientific">Araneus ventricosus</name>
    <name type="common">Orbweaver spider</name>
    <name type="synonym">Epeira ventricosa</name>
    <dbReference type="NCBI Taxonomy" id="182803"/>
    <lineage>
        <taxon>Eukaryota</taxon>
        <taxon>Metazoa</taxon>
        <taxon>Ecdysozoa</taxon>
        <taxon>Arthropoda</taxon>
        <taxon>Chelicerata</taxon>
        <taxon>Arachnida</taxon>
        <taxon>Araneae</taxon>
        <taxon>Araneomorphae</taxon>
        <taxon>Entelegynae</taxon>
        <taxon>Araneoidea</taxon>
        <taxon>Araneidae</taxon>
        <taxon>Araneus</taxon>
    </lineage>
</organism>
<proteinExistence type="predicted"/>
<accession>A0A4Y2BRM7</accession>